<evidence type="ECO:0000256" key="1">
    <source>
        <dbReference type="SAM" id="MobiDB-lite"/>
    </source>
</evidence>
<gene>
    <name evidence="2" type="ORF">LOM8899_00206</name>
</gene>
<dbReference type="EMBL" id="FXZK01000001">
    <property type="protein sequence ID" value="SMY06085.1"/>
    <property type="molecule type" value="Genomic_DNA"/>
</dbReference>
<proteinExistence type="predicted"/>
<keyword evidence="3" id="KW-1185">Reference proteome</keyword>
<evidence type="ECO:0000313" key="3">
    <source>
        <dbReference type="Proteomes" id="UP000201613"/>
    </source>
</evidence>
<dbReference type="Proteomes" id="UP000201613">
    <property type="component" value="Unassembled WGS sequence"/>
</dbReference>
<reference evidence="2 3" key="1">
    <citation type="submission" date="2017-05" db="EMBL/GenBank/DDBJ databases">
        <authorList>
            <person name="Song R."/>
            <person name="Chenine A.L."/>
            <person name="Ruprecht R.M."/>
        </authorList>
    </citation>
    <scope>NUCLEOTIDE SEQUENCE [LARGE SCALE GENOMIC DNA]</scope>
    <source>
        <strain evidence="2 3">CECT 8899</strain>
    </source>
</reference>
<feature type="region of interest" description="Disordered" evidence="1">
    <location>
        <begin position="29"/>
        <end position="76"/>
    </location>
</feature>
<sequence length="76" mass="7925">MAYLDPTTLTCPSCGLSGEVVIVVGVGPGSRKGDIPYKKAQKAGPFDKSADGTLGCPTDGTEVWRNRPAQKAEQTT</sequence>
<name>A0A238L9K0_9RHOB</name>
<dbReference type="AlphaFoldDB" id="A0A238L9K0"/>
<evidence type="ECO:0000313" key="2">
    <source>
        <dbReference type="EMBL" id="SMY06085.1"/>
    </source>
</evidence>
<organism evidence="2 3">
    <name type="scientific">Flavimaricola marinus</name>
    <dbReference type="NCBI Taxonomy" id="1819565"/>
    <lineage>
        <taxon>Bacteria</taxon>
        <taxon>Pseudomonadati</taxon>
        <taxon>Pseudomonadota</taxon>
        <taxon>Alphaproteobacteria</taxon>
        <taxon>Rhodobacterales</taxon>
        <taxon>Paracoccaceae</taxon>
        <taxon>Flavimaricola</taxon>
    </lineage>
</organism>
<accession>A0A238L9K0</accession>
<protein>
    <submittedName>
        <fullName evidence="2">Uncharacterized protein</fullName>
    </submittedName>
</protein>